<evidence type="ECO:0000313" key="2">
    <source>
        <dbReference type="Proteomes" id="UP001596056"/>
    </source>
</evidence>
<proteinExistence type="predicted"/>
<reference evidence="2" key="1">
    <citation type="journal article" date="2019" name="Int. J. Syst. Evol. Microbiol.">
        <title>The Global Catalogue of Microorganisms (GCM) 10K type strain sequencing project: providing services to taxonomists for standard genome sequencing and annotation.</title>
        <authorList>
            <consortium name="The Broad Institute Genomics Platform"/>
            <consortium name="The Broad Institute Genome Sequencing Center for Infectious Disease"/>
            <person name="Wu L."/>
            <person name="Ma J."/>
        </authorList>
    </citation>
    <scope>NUCLEOTIDE SEQUENCE [LARGE SCALE GENOMIC DNA]</scope>
    <source>
        <strain evidence="2">KACC 11588</strain>
    </source>
</reference>
<name>A0ABW0SDX3_9RHOB</name>
<evidence type="ECO:0000313" key="1">
    <source>
        <dbReference type="EMBL" id="MFC5567081.1"/>
    </source>
</evidence>
<dbReference type="RefSeq" id="WP_377110054.1">
    <property type="nucleotide sequence ID" value="NZ_JBHSNA010000010.1"/>
</dbReference>
<dbReference type="Proteomes" id="UP001596056">
    <property type="component" value="Unassembled WGS sequence"/>
</dbReference>
<organism evidence="1 2">
    <name type="scientific">Rubellimicrobium aerolatum</name>
    <dbReference type="NCBI Taxonomy" id="490979"/>
    <lineage>
        <taxon>Bacteria</taxon>
        <taxon>Pseudomonadati</taxon>
        <taxon>Pseudomonadota</taxon>
        <taxon>Alphaproteobacteria</taxon>
        <taxon>Rhodobacterales</taxon>
        <taxon>Roseobacteraceae</taxon>
        <taxon>Rubellimicrobium</taxon>
    </lineage>
</organism>
<keyword evidence="2" id="KW-1185">Reference proteome</keyword>
<accession>A0ABW0SDX3</accession>
<dbReference type="EMBL" id="JBHSNA010000010">
    <property type="protein sequence ID" value="MFC5567081.1"/>
    <property type="molecule type" value="Genomic_DNA"/>
</dbReference>
<protein>
    <submittedName>
        <fullName evidence="1">Uncharacterized protein</fullName>
    </submittedName>
</protein>
<sequence>MTLFLHNPASQAHLEELKDRLLAQVRLGPYDAWDARQDGSLAERLVEVVRAMDRGAITSGQALEIFSRHRIPGFHFGRWLVDMVDEGVYREAVYDEVA</sequence>
<comment type="caution">
    <text evidence="1">The sequence shown here is derived from an EMBL/GenBank/DDBJ whole genome shotgun (WGS) entry which is preliminary data.</text>
</comment>
<gene>
    <name evidence="1" type="ORF">ACFPOC_11755</name>
</gene>